<reference evidence="1" key="1">
    <citation type="submission" date="2016-05" db="EMBL/GenBank/DDBJ databases">
        <authorList>
            <person name="Lavstsen T."/>
            <person name="Jespersen J.S."/>
        </authorList>
    </citation>
    <scope>NUCLEOTIDE SEQUENCE</scope>
    <source>
        <tissue evidence="1">Brain</tissue>
    </source>
</reference>
<proteinExistence type="predicted"/>
<gene>
    <name evidence="1" type="primary">Nfu_g_1_012172</name>
</gene>
<protein>
    <submittedName>
        <fullName evidence="1">Uncharacterized protein</fullName>
    </submittedName>
</protein>
<dbReference type="EMBL" id="HADY01006230">
    <property type="protein sequence ID" value="SBP44715.1"/>
    <property type="molecule type" value="Transcribed_RNA"/>
</dbReference>
<reference evidence="1" key="2">
    <citation type="submission" date="2016-06" db="EMBL/GenBank/DDBJ databases">
        <title>The genome of a short-lived fish provides insights into sex chromosome evolution and the genetic control of aging.</title>
        <authorList>
            <person name="Reichwald K."/>
            <person name="Felder M."/>
            <person name="Petzold A."/>
            <person name="Koch P."/>
            <person name="Groth M."/>
            <person name="Platzer M."/>
        </authorList>
    </citation>
    <scope>NUCLEOTIDE SEQUENCE</scope>
    <source>
        <tissue evidence="1">Brain</tissue>
    </source>
</reference>
<name>A0A1A7ZRV7_NOTFU</name>
<organism evidence="1">
    <name type="scientific">Nothobranchius furzeri</name>
    <name type="common">Turquoise killifish</name>
    <dbReference type="NCBI Taxonomy" id="105023"/>
    <lineage>
        <taxon>Eukaryota</taxon>
        <taxon>Metazoa</taxon>
        <taxon>Chordata</taxon>
        <taxon>Craniata</taxon>
        <taxon>Vertebrata</taxon>
        <taxon>Euteleostomi</taxon>
        <taxon>Actinopterygii</taxon>
        <taxon>Neopterygii</taxon>
        <taxon>Teleostei</taxon>
        <taxon>Neoteleostei</taxon>
        <taxon>Acanthomorphata</taxon>
        <taxon>Ovalentaria</taxon>
        <taxon>Atherinomorphae</taxon>
        <taxon>Cyprinodontiformes</taxon>
        <taxon>Nothobranchiidae</taxon>
        <taxon>Nothobranchius</taxon>
    </lineage>
</organism>
<dbReference type="AlphaFoldDB" id="A0A1A7ZRV7"/>
<sequence length="101" mass="11309">MCVAFVSNPALSECLTDPGLLSEHFIYAALIHGEHRNQTPELQQIQLTRRVLIIPVTASTTNHGVTLVMFVSSHLKNRFQTRTKIPSAQNSVFLMLCERCS</sequence>
<evidence type="ECO:0000313" key="1">
    <source>
        <dbReference type="EMBL" id="SBP44715.1"/>
    </source>
</evidence>
<accession>A0A1A7ZRV7</accession>